<dbReference type="GO" id="GO:0003676">
    <property type="term" value="F:nucleic acid binding"/>
    <property type="evidence" value="ECO:0007669"/>
    <property type="project" value="InterPro"/>
</dbReference>
<evidence type="ECO:0000313" key="2">
    <source>
        <dbReference type="WBParaSite" id="Hba_11634"/>
    </source>
</evidence>
<protein>
    <submittedName>
        <fullName evidence="2">Mariner Mos1 transposase</fullName>
    </submittedName>
</protein>
<proteinExistence type="predicted"/>
<reference evidence="2" key="1">
    <citation type="submission" date="2016-11" db="UniProtKB">
        <authorList>
            <consortium name="WormBaseParasite"/>
        </authorList>
    </citation>
    <scope>IDENTIFICATION</scope>
</reference>
<dbReference type="InterPro" id="IPR001888">
    <property type="entry name" value="Transposase_1"/>
</dbReference>
<dbReference type="WBParaSite" id="Hba_11634">
    <property type="protein sequence ID" value="Hba_11634"/>
    <property type="gene ID" value="Hba_11634"/>
</dbReference>
<evidence type="ECO:0000313" key="1">
    <source>
        <dbReference type="Proteomes" id="UP000095283"/>
    </source>
</evidence>
<dbReference type="AlphaFoldDB" id="A0A1I7X2D4"/>
<organism evidence="1 2">
    <name type="scientific">Heterorhabditis bacteriophora</name>
    <name type="common">Entomopathogenic nematode worm</name>
    <dbReference type="NCBI Taxonomy" id="37862"/>
    <lineage>
        <taxon>Eukaryota</taxon>
        <taxon>Metazoa</taxon>
        <taxon>Ecdysozoa</taxon>
        <taxon>Nematoda</taxon>
        <taxon>Chromadorea</taxon>
        <taxon>Rhabditida</taxon>
        <taxon>Rhabditina</taxon>
        <taxon>Rhabditomorpha</taxon>
        <taxon>Strongyloidea</taxon>
        <taxon>Heterorhabditidae</taxon>
        <taxon>Heterorhabditis</taxon>
    </lineage>
</organism>
<keyword evidence="1" id="KW-1185">Reference proteome</keyword>
<name>A0A1I7X2D4_HETBA</name>
<dbReference type="Pfam" id="PF01359">
    <property type="entry name" value="Transposase_1"/>
    <property type="match status" value="1"/>
</dbReference>
<dbReference type="PANTHER" id="PTHR46060:SF1">
    <property type="entry name" value="MARINER MOS1 TRANSPOSASE-LIKE PROTEIN"/>
    <property type="match status" value="1"/>
</dbReference>
<dbReference type="PANTHER" id="PTHR46060">
    <property type="entry name" value="MARINER MOS1 TRANSPOSASE-LIKE PROTEIN"/>
    <property type="match status" value="1"/>
</dbReference>
<sequence>MRKIEKLGKRVPHELYEDSIDHELNPCVSLLVGQRKNNFCGKLLLVTKNGFCTTILNAHIDGYTLDSQQHPLLLCIWWNMKRVLFCELLQPGETVTAELYNRQLIDWFNAIEQKLPFSGQGSRKVILLHDNTRPHVALSTQ</sequence>
<dbReference type="InterPro" id="IPR052709">
    <property type="entry name" value="Transposase-MT_Hybrid"/>
</dbReference>
<dbReference type="InterPro" id="IPR036397">
    <property type="entry name" value="RNaseH_sf"/>
</dbReference>
<dbReference type="Gene3D" id="3.30.420.10">
    <property type="entry name" value="Ribonuclease H-like superfamily/Ribonuclease H"/>
    <property type="match status" value="1"/>
</dbReference>
<dbReference type="Proteomes" id="UP000095283">
    <property type="component" value="Unplaced"/>
</dbReference>
<accession>A0A1I7X2D4</accession>